<dbReference type="AlphaFoldDB" id="A0A3G2T3N2"/>
<organism evidence="1 2">
    <name type="scientific">Acinetobacter wuhouensis</name>
    <dbReference type="NCBI Taxonomy" id="1879050"/>
    <lineage>
        <taxon>Bacteria</taxon>
        <taxon>Pseudomonadati</taxon>
        <taxon>Pseudomonadota</taxon>
        <taxon>Gammaproteobacteria</taxon>
        <taxon>Moraxellales</taxon>
        <taxon>Moraxellaceae</taxon>
        <taxon>Acinetobacter</taxon>
    </lineage>
</organism>
<dbReference type="EMBL" id="CP033133">
    <property type="protein sequence ID" value="AYO54873.1"/>
    <property type="molecule type" value="Genomic_DNA"/>
</dbReference>
<protein>
    <submittedName>
        <fullName evidence="1">Uncharacterized protein</fullName>
    </submittedName>
</protein>
<sequence>MNDATELKALVEEAYSLFSSYKIGSKVEACCGHCMSTEDCELLLTLPLEQVDHRLISEYLNAASTNDEYAISQQMKYLLPKILDFLAQDLKICHSNEINLRNCHIQLQNAWLDTEIEFMQRFAQFYFQMQLMKFEETESIDQFIIMFDLAGLDIRPLLRIWEQHFNHPSALLNLIQMLHYDFSDDSYDQAFANEKLISTMNQWLKELRTNKILINALTKTVERNDIPPEYQYMYDSAFDQLQILN</sequence>
<dbReference type="RefSeq" id="WP_087554026.1">
    <property type="nucleotide sequence ID" value="NZ_CP033133.1"/>
</dbReference>
<evidence type="ECO:0000313" key="2">
    <source>
        <dbReference type="Proteomes" id="UP000279962"/>
    </source>
</evidence>
<gene>
    <name evidence="1" type="ORF">CDG68_14965</name>
</gene>
<dbReference type="Proteomes" id="UP000279962">
    <property type="component" value="Chromosome"/>
</dbReference>
<proteinExistence type="predicted"/>
<accession>A0A3G2T3N2</accession>
<name>A0A3G2T3N2_9GAMM</name>
<reference evidence="1 2" key="1">
    <citation type="submission" date="2018-10" db="EMBL/GenBank/DDBJ databases">
        <title>The complete genome of Acinetobacter wuhouensis strain WCHAW010062.</title>
        <authorList>
            <person name="Hu Y."/>
            <person name="Long H."/>
            <person name="Feng Y."/>
            <person name="Zong Z."/>
        </authorList>
    </citation>
    <scope>NUCLEOTIDE SEQUENCE [LARGE SCALE GENOMIC DNA]</scope>
    <source>
        <strain evidence="1 2">WCHAW010062</strain>
    </source>
</reference>
<evidence type="ECO:0000313" key="1">
    <source>
        <dbReference type="EMBL" id="AYO54873.1"/>
    </source>
</evidence>